<reference evidence="2" key="1">
    <citation type="submission" date="2025-08" db="UniProtKB">
        <authorList>
            <consortium name="RefSeq"/>
        </authorList>
    </citation>
    <scope>IDENTIFICATION</scope>
    <source>
        <tissue evidence="2">Whole body pupa</tissue>
    </source>
</reference>
<sequence length="144" mass="15386">MENEFYSELVKEELSTTTTPVNSAPCVCPTSSSSAQTSCSAGSANTNASNVVTIPVPIIPTEGIYSYVAIKGSLHDRSCTVFGLNDIEVQAISKRFENAVKPVVNGVMISISPMAMINTLAQLSYKVISSCGEAEICWTLQREI</sequence>
<gene>
    <name evidence="2" type="primary">LOC119635384</name>
</gene>
<organism evidence="1 2">
    <name type="scientific">Glossina fuscipes</name>
    <dbReference type="NCBI Taxonomy" id="7396"/>
    <lineage>
        <taxon>Eukaryota</taxon>
        <taxon>Metazoa</taxon>
        <taxon>Ecdysozoa</taxon>
        <taxon>Arthropoda</taxon>
        <taxon>Hexapoda</taxon>
        <taxon>Insecta</taxon>
        <taxon>Pterygota</taxon>
        <taxon>Neoptera</taxon>
        <taxon>Endopterygota</taxon>
        <taxon>Diptera</taxon>
        <taxon>Brachycera</taxon>
        <taxon>Muscomorpha</taxon>
        <taxon>Hippoboscoidea</taxon>
        <taxon>Glossinidae</taxon>
        <taxon>Glossina</taxon>
    </lineage>
</organism>
<keyword evidence="1" id="KW-1185">Reference proteome</keyword>
<dbReference type="GeneID" id="119635384"/>
<proteinExistence type="predicted"/>
<accession>A0A8U0WKI2</accession>
<protein>
    <submittedName>
        <fullName evidence="2">Uncharacterized protein LOC119635384</fullName>
    </submittedName>
</protein>
<dbReference type="Proteomes" id="UP000092443">
    <property type="component" value="Unplaced"/>
</dbReference>
<name>A0A8U0WKI2_9MUSC</name>
<evidence type="ECO:0000313" key="2">
    <source>
        <dbReference type="RefSeq" id="XP_037886114.1"/>
    </source>
</evidence>
<dbReference type="AlphaFoldDB" id="A0A8U0WKI2"/>
<evidence type="ECO:0000313" key="1">
    <source>
        <dbReference type="Proteomes" id="UP000092443"/>
    </source>
</evidence>
<dbReference type="KEGG" id="gfs:119635384"/>
<dbReference type="RefSeq" id="XP_037886114.1">
    <property type="nucleotide sequence ID" value="XM_038030186.1"/>
</dbReference>